<keyword evidence="1" id="KW-0732">Signal</keyword>
<dbReference type="KEGG" id="hazt:108666282"/>
<dbReference type="Proteomes" id="UP000694843">
    <property type="component" value="Unplaced"/>
</dbReference>
<reference evidence="3" key="1">
    <citation type="submission" date="2025-08" db="UniProtKB">
        <authorList>
            <consortium name="RefSeq"/>
        </authorList>
    </citation>
    <scope>IDENTIFICATION</scope>
    <source>
        <tissue evidence="3">Whole organism</tissue>
    </source>
</reference>
<feature type="chain" id="PRO_5034118109" evidence="1">
    <location>
        <begin position="21"/>
        <end position="397"/>
    </location>
</feature>
<gene>
    <name evidence="3" type="primary">LOC108666282</name>
</gene>
<evidence type="ECO:0000313" key="3">
    <source>
        <dbReference type="RefSeq" id="XP_018008608.1"/>
    </source>
</evidence>
<evidence type="ECO:0000256" key="1">
    <source>
        <dbReference type="SAM" id="SignalP"/>
    </source>
</evidence>
<accession>A0A8B7N5M4</accession>
<dbReference type="RefSeq" id="XP_018008608.1">
    <property type="nucleotide sequence ID" value="XM_018153119.2"/>
</dbReference>
<name>A0A8B7N5M4_HYAAZ</name>
<organism evidence="2 3">
    <name type="scientific">Hyalella azteca</name>
    <name type="common">Amphipod</name>
    <dbReference type="NCBI Taxonomy" id="294128"/>
    <lineage>
        <taxon>Eukaryota</taxon>
        <taxon>Metazoa</taxon>
        <taxon>Ecdysozoa</taxon>
        <taxon>Arthropoda</taxon>
        <taxon>Crustacea</taxon>
        <taxon>Multicrustacea</taxon>
        <taxon>Malacostraca</taxon>
        <taxon>Eumalacostraca</taxon>
        <taxon>Peracarida</taxon>
        <taxon>Amphipoda</taxon>
        <taxon>Senticaudata</taxon>
        <taxon>Talitrida</taxon>
        <taxon>Talitroidea</taxon>
        <taxon>Hyalellidae</taxon>
        <taxon>Hyalella</taxon>
    </lineage>
</organism>
<sequence length="397" mass="45424">MNLQMLVMVVLGVMVALQEAQGFLRLRRYGLRRRGPKRPARNFMIGLKVVNKPRSIHGQDEKFYHVNGRSHSFYPVPNIQHYAHSRHSRAHNPNSFIMYEPMNGLGPNYGLKYKQIHNRGPIHGHAPIYGHVNGLGPDPGPKYERSPDPGPVFAHAPIYGPITGLGPDPGPKFERSSGPGPMFGHAPIYGPVFFHGVSHPGHSFLGGHYHWFPDFYHHEHTYNHNSLTDLSYDDQKEIREKGYREEDFNGTMPSIHGKNNAEHQAGGEVMDVFREHSFEQDDGDNFNFEEHSSGDYSAPIHSHLPEHFPTAGIQRQELQSTNSGRPTIFPYIQQTENSKNYWPKFDFSRTRDSYMQHESSYVPRSSTQGSHHVGSRLINCPYSDCSKRLIEQIWRRK</sequence>
<evidence type="ECO:0000313" key="2">
    <source>
        <dbReference type="Proteomes" id="UP000694843"/>
    </source>
</evidence>
<proteinExistence type="predicted"/>
<protein>
    <submittedName>
        <fullName evidence="3">Uncharacterized protein LOC108666282</fullName>
    </submittedName>
</protein>
<feature type="signal peptide" evidence="1">
    <location>
        <begin position="1"/>
        <end position="20"/>
    </location>
</feature>
<keyword evidence="2" id="KW-1185">Reference proteome</keyword>
<dbReference type="AlphaFoldDB" id="A0A8B7N5M4"/>
<dbReference type="GeneID" id="108666282"/>